<dbReference type="KEGG" id="nga:Ngar_c34100"/>
<dbReference type="AlphaFoldDB" id="K0IJR9"/>
<dbReference type="EMBL" id="CP002408">
    <property type="protein sequence ID" value="AFU60325.1"/>
    <property type="molecule type" value="Genomic_DNA"/>
</dbReference>
<dbReference type="RefSeq" id="WP_015020858.1">
    <property type="nucleotide sequence ID" value="NC_018719.1"/>
</dbReference>
<dbReference type="GeneID" id="13797220"/>
<sequence length="279" mass="30650">MLNEVFLDALKNRDAKVSKVKDSNFATILAEASSRWVRYEPSPEKCESAGVDSSWNKRAFQGLYLYAIDAVAVTSANKVLAAEWDQDIAGSARTEFLESKAMAMEASVAQKAAGRVDIVCVDGSLVSRLLKSAADAASEMVKKYGSSTIFVSKSSESRLQFGPMGSRAGDIYYYGHAGSGAGFSIPAEITQFRHAPLFEVYARLRDHTPIIRIEVLGSEPSKQEMTKILDMLRYHSIAGYPYCLKLAHNTCKISNEDIDRLASIFSLQHEQGARDALNE</sequence>
<proteinExistence type="predicted"/>
<dbReference type="HOGENOM" id="CLU_999719_0_0_2"/>
<gene>
    <name evidence="2" type="ordered locus">Ngar_c34100</name>
</gene>
<protein>
    <recommendedName>
        <fullName evidence="1">NurA domain-containing protein</fullName>
    </recommendedName>
</protein>
<dbReference type="STRING" id="1237085.Ngar_c34100"/>
<accession>K0IJR9</accession>
<evidence type="ECO:0000313" key="2">
    <source>
        <dbReference type="EMBL" id="AFU60325.1"/>
    </source>
</evidence>
<name>K0IJR9_NITGG</name>
<dbReference type="BioCyc" id="CNIT1237085:G1324-3411-MONOMER"/>
<feature type="domain" description="NurA" evidence="1">
    <location>
        <begin position="46"/>
        <end position="253"/>
    </location>
</feature>
<dbReference type="Proteomes" id="UP000008037">
    <property type="component" value="Chromosome"/>
</dbReference>
<evidence type="ECO:0000259" key="1">
    <source>
        <dbReference type="SMART" id="SM00933"/>
    </source>
</evidence>
<evidence type="ECO:0000313" key="3">
    <source>
        <dbReference type="Proteomes" id="UP000008037"/>
    </source>
</evidence>
<reference evidence="2 3" key="1">
    <citation type="journal article" date="2012" name="Environ. Microbiol.">
        <title>The genome of the ammonia-oxidizing Candidatus Nitrososphaera gargensis: insights into metabolic versatility and environmental adaptations.</title>
        <authorList>
            <person name="Spang A."/>
            <person name="Poehlein A."/>
            <person name="Offre P."/>
            <person name="Zumbragel S."/>
            <person name="Haider S."/>
            <person name="Rychlik N."/>
            <person name="Nowka B."/>
            <person name="Schmeisser C."/>
            <person name="Lebedeva E.V."/>
            <person name="Rattei T."/>
            <person name="Bohm C."/>
            <person name="Schmid M."/>
            <person name="Galushko A."/>
            <person name="Hatzenpichler R."/>
            <person name="Weinmaier T."/>
            <person name="Daniel R."/>
            <person name="Schleper C."/>
            <person name="Spieck E."/>
            <person name="Streit W."/>
            <person name="Wagner M."/>
        </authorList>
    </citation>
    <scope>NUCLEOTIDE SEQUENCE [LARGE SCALE GENOMIC DNA]</scope>
    <source>
        <strain evidence="3">Ga9.2</strain>
    </source>
</reference>
<dbReference type="InterPro" id="IPR018977">
    <property type="entry name" value="NurA_domain"/>
</dbReference>
<keyword evidence="3" id="KW-1185">Reference proteome</keyword>
<organism evidence="2 3">
    <name type="scientific">Nitrososphaera gargensis (strain Ga9.2)</name>
    <dbReference type="NCBI Taxonomy" id="1237085"/>
    <lineage>
        <taxon>Archaea</taxon>
        <taxon>Nitrososphaerota</taxon>
        <taxon>Nitrososphaeria</taxon>
        <taxon>Nitrososphaerales</taxon>
        <taxon>Nitrososphaeraceae</taxon>
        <taxon>Nitrososphaera</taxon>
    </lineage>
</organism>
<dbReference type="SMART" id="SM00933">
    <property type="entry name" value="NurA"/>
    <property type="match status" value="1"/>
</dbReference>
<dbReference type="InParanoid" id="K0IJR9"/>
<dbReference type="OrthoDB" id="33831at2157"/>